<feature type="transmembrane region" description="Helical" evidence="1">
    <location>
        <begin position="37"/>
        <end position="57"/>
    </location>
</feature>
<dbReference type="AlphaFoldDB" id="A0A9W6B0G5"/>
<dbReference type="Proteomes" id="UP001144204">
    <property type="component" value="Unassembled WGS sequence"/>
</dbReference>
<keyword evidence="1" id="KW-1133">Transmembrane helix</keyword>
<reference evidence="2" key="1">
    <citation type="submission" date="2022-07" db="EMBL/GenBank/DDBJ databases">
        <authorList>
            <person name="Kouya T."/>
            <person name="Ishiyama Y."/>
        </authorList>
    </citation>
    <scope>NUCLEOTIDE SEQUENCE</scope>
    <source>
        <strain evidence="2">WR16-4</strain>
    </source>
</reference>
<sequence>MLGINSLLMMETETIINIIILAKTNELKNVIFRFSNFFVNMIVNFLSIILSLFSAVLKLKSIVV</sequence>
<evidence type="ECO:0000313" key="2">
    <source>
        <dbReference type="EMBL" id="GLB46557.1"/>
    </source>
</evidence>
<comment type="caution">
    <text evidence="2">The sequence shown here is derived from an EMBL/GenBank/DDBJ whole genome shotgun (WGS) entry which is preliminary data.</text>
</comment>
<keyword evidence="1" id="KW-0472">Membrane</keyword>
<dbReference type="EMBL" id="BRPL01000002">
    <property type="protein sequence ID" value="GLB46557.1"/>
    <property type="molecule type" value="Genomic_DNA"/>
</dbReference>
<accession>A0A9W6B0G5</accession>
<organism evidence="2 3">
    <name type="scientific">Philodulcilactobacillus myokoensis</name>
    <dbReference type="NCBI Taxonomy" id="2929573"/>
    <lineage>
        <taxon>Bacteria</taxon>
        <taxon>Bacillati</taxon>
        <taxon>Bacillota</taxon>
        <taxon>Bacilli</taxon>
        <taxon>Lactobacillales</taxon>
        <taxon>Lactobacillaceae</taxon>
        <taxon>Philodulcilactobacillus</taxon>
    </lineage>
</organism>
<reference evidence="2" key="2">
    <citation type="journal article" date="2023" name="PLoS ONE">
        <title>Philodulcilactobacillus myokoensis gen. nov., sp. nov., a fructophilic, acidophilic, and agar-phobic lactic acid bacterium isolated from fermented vegetable extracts.</title>
        <authorList>
            <person name="Kouya T."/>
            <person name="Ishiyama Y."/>
            <person name="Ohashi S."/>
            <person name="Kumakubo R."/>
            <person name="Yamazaki T."/>
            <person name="Otaki T."/>
        </authorList>
    </citation>
    <scope>NUCLEOTIDE SEQUENCE</scope>
    <source>
        <strain evidence="2">WR16-4</strain>
    </source>
</reference>
<gene>
    <name evidence="2" type="ORF">WR164_05360</name>
</gene>
<protein>
    <submittedName>
        <fullName evidence="2">Uncharacterized protein</fullName>
    </submittedName>
</protein>
<name>A0A9W6B0G5_9LACO</name>
<proteinExistence type="predicted"/>
<keyword evidence="1" id="KW-0812">Transmembrane</keyword>
<evidence type="ECO:0000313" key="3">
    <source>
        <dbReference type="Proteomes" id="UP001144204"/>
    </source>
</evidence>
<keyword evidence="3" id="KW-1185">Reference proteome</keyword>
<evidence type="ECO:0000256" key="1">
    <source>
        <dbReference type="SAM" id="Phobius"/>
    </source>
</evidence>